<evidence type="ECO:0000313" key="4">
    <source>
        <dbReference type="Proteomes" id="UP000290545"/>
    </source>
</evidence>
<keyword evidence="2" id="KW-0732">Signal</keyword>
<name>A0A4V1M9T7_9BACT</name>
<protein>
    <submittedName>
        <fullName evidence="3">DUF3828 domain-containing protein</fullName>
    </submittedName>
</protein>
<feature type="signal peptide" evidence="2">
    <location>
        <begin position="1"/>
        <end position="22"/>
    </location>
</feature>
<evidence type="ECO:0000256" key="2">
    <source>
        <dbReference type="SAM" id="SignalP"/>
    </source>
</evidence>
<dbReference type="PROSITE" id="PS51257">
    <property type="entry name" value="PROKAR_LIPOPROTEIN"/>
    <property type="match status" value="1"/>
</dbReference>
<dbReference type="Proteomes" id="UP000290545">
    <property type="component" value="Unassembled WGS sequence"/>
</dbReference>
<dbReference type="RefSeq" id="WP_129003513.1">
    <property type="nucleotide sequence ID" value="NZ_SDHZ01000002.1"/>
</dbReference>
<dbReference type="EMBL" id="SDHZ01000002">
    <property type="protein sequence ID" value="RXK82814.1"/>
    <property type="molecule type" value="Genomic_DNA"/>
</dbReference>
<sequence>MRTLALLAICITFALLTSCEQTQNNSTEQAQINSNKPAQDSAKQPANDSAAQAQNNTEEKANQLLKEFYTKYITAFATEPAGPENEKKIKELQKEYCTAAFFKKIPGIIEESEADPFLDAQDSNIAYLETLTIEKGAAKDEYIVSYIPKEDKIIVHVTVVKEGDSYKIDSVK</sequence>
<keyword evidence="4" id="KW-1185">Reference proteome</keyword>
<dbReference type="Gene3D" id="3.10.450.50">
    <property type="match status" value="1"/>
</dbReference>
<evidence type="ECO:0000256" key="1">
    <source>
        <dbReference type="SAM" id="MobiDB-lite"/>
    </source>
</evidence>
<proteinExistence type="predicted"/>
<gene>
    <name evidence="3" type="ORF">ESB13_11790</name>
</gene>
<dbReference type="OrthoDB" id="665409at2"/>
<evidence type="ECO:0000313" key="3">
    <source>
        <dbReference type="EMBL" id="RXK82814.1"/>
    </source>
</evidence>
<accession>A0A4V1M9T7</accession>
<feature type="chain" id="PRO_5020707146" evidence="2">
    <location>
        <begin position="23"/>
        <end position="172"/>
    </location>
</feature>
<reference evidence="3 4" key="1">
    <citation type="submission" date="2019-01" db="EMBL/GenBank/DDBJ databases">
        <title>Filimonas sp. strain TTM-71.</title>
        <authorList>
            <person name="Chen W.-M."/>
        </authorList>
    </citation>
    <scope>NUCLEOTIDE SEQUENCE [LARGE SCALE GENOMIC DNA]</scope>
    <source>
        <strain evidence="3 4">TTM-71</strain>
    </source>
</reference>
<dbReference type="AlphaFoldDB" id="A0A4V1M9T7"/>
<feature type="region of interest" description="Disordered" evidence="1">
    <location>
        <begin position="27"/>
        <end position="56"/>
    </location>
</feature>
<comment type="caution">
    <text evidence="3">The sequence shown here is derived from an EMBL/GenBank/DDBJ whole genome shotgun (WGS) entry which is preliminary data.</text>
</comment>
<organism evidence="3 4">
    <name type="scientific">Filimonas effusa</name>
    <dbReference type="NCBI Taxonomy" id="2508721"/>
    <lineage>
        <taxon>Bacteria</taxon>
        <taxon>Pseudomonadati</taxon>
        <taxon>Bacteroidota</taxon>
        <taxon>Chitinophagia</taxon>
        <taxon>Chitinophagales</taxon>
        <taxon>Chitinophagaceae</taxon>
        <taxon>Filimonas</taxon>
    </lineage>
</organism>